<organism evidence="1">
    <name type="scientific">Anguilla anguilla</name>
    <name type="common">European freshwater eel</name>
    <name type="synonym">Muraena anguilla</name>
    <dbReference type="NCBI Taxonomy" id="7936"/>
    <lineage>
        <taxon>Eukaryota</taxon>
        <taxon>Metazoa</taxon>
        <taxon>Chordata</taxon>
        <taxon>Craniata</taxon>
        <taxon>Vertebrata</taxon>
        <taxon>Euteleostomi</taxon>
        <taxon>Actinopterygii</taxon>
        <taxon>Neopterygii</taxon>
        <taxon>Teleostei</taxon>
        <taxon>Anguilliformes</taxon>
        <taxon>Anguillidae</taxon>
        <taxon>Anguilla</taxon>
    </lineage>
</organism>
<protein>
    <submittedName>
        <fullName evidence="1">Uncharacterized protein</fullName>
    </submittedName>
</protein>
<reference evidence="1" key="1">
    <citation type="submission" date="2014-11" db="EMBL/GenBank/DDBJ databases">
        <authorList>
            <person name="Amaro Gonzalez C."/>
        </authorList>
    </citation>
    <scope>NUCLEOTIDE SEQUENCE</scope>
</reference>
<reference evidence="1" key="2">
    <citation type="journal article" date="2015" name="Fish Shellfish Immunol.">
        <title>Early steps in the European eel (Anguilla anguilla)-Vibrio vulnificus interaction in the gills: Role of the RtxA13 toxin.</title>
        <authorList>
            <person name="Callol A."/>
            <person name="Pajuelo D."/>
            <person name="Ebbesson L."/>
            <person name="Teles M."/>
            <person name="MacKenzie S."/>
            <person name="Amaro C."/>
        </authorList>
    </citation>
    <scope>NUCLEOTIDE SEQUENCE</scope>
</reference>
<sequence length="8" mass="1049">MLRNCHYL</sequence>
<proteinExistence type="predicted"/>
<dbReference type="EMBL" id="GBXM01101245">
    <property type="protein sequence ID" value="JAH07332.1"/>
    <property type="molecule type" value="Transcribed_RNA"/>
</dbReference>
<accession>A0A0E9PSU6</accession>
<evidence type="ECO:0000313" key="1">
    <source>
        <dbReference type="EMBL" id="JAH07332.1"/>
    </source>
</evidence>
<name>A0A0E9PSU6_ANGAN</name>